<feature type="region of interest" description="Disordered" evidence="1">
    <location>
        <begin position="1266"/>
        <end position="1306"/>
    </location>
</feature>
<sequence>MPVTFTVAEHSANQLPVAPDLCKHPADLLMRTWGAKTGQTVTRPQLLQSSLERPDAKRIIPEHNGFVNTIIRAYNTHQHLVLRPDDVWIAILGQFNFYVNAHAEQLRKQFVAHEGKKRLTVHAVGTRFTVDFGSMARQMSDLIDQNVVDKELKDWILPDFSTTSQNDTVICSVMMMATLKAYFEYTFCLTCGIPSVTLEGTKADWEKLFKKVDKFESFGEEPKAWARLLRPVLKGFVSAFEGKPDTAFWAKICHYEDFGSGSPFISGWITAFCVWSSEGKWLGPPLSGPYTDWRPAVQLDDVRYMTVDETDIPPAFCEVDVLLNDNGEEFNCMMVAGHLATKVLDKERNKVAPLSAWFMFIKDASKLRPADLAREDLQSQEFLDLPEEKSSSFVLRILSSLMPVTFKVASHSANSRRPEPYPCKSAADLLNRTWGEKAEKSIIRAQLLQSSVQLGRDELERVVPEHNGFVHTVLTAYNTHKHLVLRPDDVWIAIIGQFNFYVNAHAEDLRKQFVAHEGKKTLEVRASGTRFSVDFGSMAAQMTDLIHQNVVDKELKDWILPDFSTTSYNDTVVCAVLMMATLKAYFNYVFSIDCGIPSVTLEGTKADWEKIFKRIDKLESFGEEPKAWAKLLKPVLKRFVAAFDYDVAKGVKPDLEFWDKICDYRRGGSGPDYMSGWITAFCVWSSEGKWLGPPLRPLEPPRVWRPSLELDGVQYTTLDISDIPPGFCEVDVLLNDNGVKFNCMMVSGLLGTWVLDSNALRRGQEKEEGREREGERDKVTPFAAWFMFVKDTAELQPADFERARMEEREEELGIRKSSSGMANGRKAGGFEGKVGSKIVKALKDSKLGRRLSKLSSKIILSLLDFASVMPVTFKVASHSANPRPPESHPCKTATDLLNRTWGQSVEKRVSPAQVLQSSVQLERDELERVVPEQNGLVHTILTAYNTHKHLVLRPDDVWTAIIGQFNFYVNAHAEELRKQFVAHEGKKTLEVRAVGTRFSVDFGSMAEQMTGLIHKNVVDKELKDWILPDFSTTTYNDTVVCAVLMMATLKAYFKYVFTIECGIPSVTLEGKKTDWEKILKRINKLNSFGKEPKAWAKLLKPILEHFVAAFDYKGDNDNGVKVDLDFWGKICDYRRGGSGPDYMSGWITAFCVWSPEGKWIGPPLSPSERAQAWRPMLELDGVQYTTVDITDVPPAFCEVDVLLDDNGVKFNCMMVSGLVGTSVLDSNEQNRELQKEEGRESEGERDKVAPFAAWFMFVKDTTELQPEDYERARIEEKEGEPGIRKSNPAMASGGKADGSEGKVGSKIVKALKDSKLGRRLSRLSSSKS</sequence>
<dbReference type="InterPro" id="IPR025533">
    <property type="entry name" value="DUF4419"/>
</dbReference>
<dbReference type="STRING" id="231916.A0A409Y9K4"/>
<gene>
    <name evidence="2" type="ORF">CVT26_009193</name>
</gene>
<dbReference type="OrthoDB" id="9978173at2759"/>
<accession>A0A409Y9K4</accession>
<dbReference type="InParanoid" id="A0A409Y9K4"/>
<feature type="compositionally biased region" description="Basic and acidic residues" evidence="1">
    <location>
        <begin position="1228"/>
        <end position="1246"/>
    </location>
</feature>
<evidence type="ECO:0000313" key="2">
    <source>
        <dbReference type="EMBL" id="PPQ99659.1"/>
    </source>
</evidence>
<name>A0A409Y9K4_9AGAR</name>
<evidence type="ECO:0000313" key="3">
    <source>
        <dbReference type="Proteomes" id="UP000284706"/>
    </source>
</evidence>
<dbReference type="PANTHER" id="PTHR31252">
    <property type="entry name" value="DUF4419 DOMAIN-CONTAINING PROTEIN"/>
    <property type="match status" value="1"/>
</dbReference>
<feature type="compositionally biased region" description="Basic and acidic residues" evidence="1">
    <location>
        <begin position="1268"/>
        <end position="1283"/>
    </location>
</feature>
<protein>
    <submittedName>
        <fullName evidence="2">Uncharacterized protein</fullName>
    </submittedName>
</protein>
<reference evidence="2 3" key="1">
    <citation type="journal article" date="2018" name="Evol. Lett.">
        <title>Horizontal gene cluster transfer increased hallucinogenic mushroom diversity.</title>
        <authorList>
            <person name="Reynolds H.T."/>
            <person name="Vijayakumar V."/>
            <person name="Gluck-Thaler E."/>
            <person name="Korotkin H.B."/>
            <person name="Matheny P.B."/>
            <person name="Slot J.C."/>
        </authorList>
    </citation>
    <scope>NUCLEOTIDE SEQUENCE [LARGE SCALE GENOMIC DNA]</scope>
    <source>
        <strain evidence="2 3">SRW20</strain>
    </source>
</reference>
<proteinExistence type="predicted"/>
<organism evidence="2 3">
    <name type="scientific">Gymnopilus dilepis</name>
    <dbReference type="NCBI Taxonomy" id="231916"/>
    <lineage>
        <taxon>Eukaryota</taxon>
        <taxon>Fungi</taxon>
        <taxon>Dikarya</taxon>
        <taxon>Basidiomycota</taxon>
        <taxon>Agaricomycotina</taxon>
        <taxon>Agaricomycetes</taxon>
        <taxon>Agaricomycetidae</taxon>
        <taxon>Agaricales</taxon>
        <taxon>Agaricineae</taxon>
        <taxon>Hymenogastraceae</taxon>
        <taxon>Gymnopilus</taxon>
    </lineage>
</organism>
<dbReference type="Pfam" id="PF14388">
    <property type="entry name" value="DUF4419"/>
    <property type="match status" value="3"/>
</dbReference>
<comment type="caution">
    <text evidence="2">The sequence shown here is derived from an EMBL/GenBank/DDBJ whole genome shotgun (WGS) entry which is preliminary data.</text>
</comment>
<evidence type="ECO:0000256" key="1">
    <source>
        <dbReference type="SAM" id="MobiDB-lite"/>
    </source>
</evidence>
<dbReference type="Gene3D" id="1.20.120.1060">
    <property type="match status" value="3"/>
</dbReference>
<feature type="region of interest" description="Disordered" evidence="1">
    <location>
        <begin position="1227"/>
        <end position="1246"/>
    </location>
</feature>
<dbReference type="EMBL" id="NHYE01001050">
    <property type="protein sequence ID" value="PPQ99659.1"/>
    <property type="molecule type" value="Genomic_DNA"/>
</dbReference>
<dbReference type="Proteomes" id="UP000284706">
    <property type="component" value="Unassembled WGS sequence"/>
</dbReference>
<keyword evidence="3" id="KW-1185">Reference proteome</keyword>
<dbReference type="PANTHER" id="PTHR31252:SF11">
    <property type="entry name" value="DUF4419 DOMAIN-CONTAINING PROTEIN"/>
    <property type="match status" value="1"/>
</dbReference>